<evidence type="ECO:0000313" key="3">
    <source>
        <dbReference type="Ensembl" id="ENSOABP00000009044.2"/>
    </source>
</evidence>
<protein>
    <recommendedName>
        <fullName evidence="2">ZP domain-containing protein</fullName>
    </recommendedName>
</protein>
<dbReference type="Gene3D" id="2.60.40.3210">
    <property type="entry name" value="Zona pellucida, ZP-N domain"/>
    <property type="match status" value="1"/>
</dbReference>
<dbReference type="InterPro" id="IPR058876">
    <property type="entry name" value="Ig-like_ZP"/>
</dbReference>
<evidence type="ECO:0000313" key="4">
    <source>
        <dbReference type="Proteomes" id="UP000472276"/>
    </source>
</evidence>
<dbReference type="InterPro" id="IPR055356">
    <property type="entry name" value="ZP-N"/>
</dbReference>
<feature type="signal peptide" evidence="1">
    <location>
        <begin position="1"/>
        <end position="16"/>
    </location>
</feature>
<feature type="domain" description="ZP" evidence="2">
    <location>
        <begin position="593"/>
        <end position="768"/>
    </location>
</feature>
<dbReference type="Proteomes" id="UP000472276">
    <property type="component" value="Unassembled WGS sequence"/>
</dbReference>
<evidence type="ECO:0000259" key="2">
    <source>
        <dbReference type="PROSITE" id="PS51034"/>
    </source>
</evidence>
<proteinExistence type="predicted"/>
<dbReference type="KEGG" id="oau:116330724"/>
<dbReference type="RefSeq" id="XP_031609000.1">
    <property type="nucleotide sequence ID" value="XM_031753140.2"/>
</dbReference>
<dbReference type="InterPro" id="IPR001507">
    <property type="entry name" value="ZP_dom"/>
</dbReference>
<gene>
    <name evidence="3" type="primary">LOC116330724</name>
</gene>
<organism evidence="3 4">
    <name type="scientific">Oreochromis aureus</name>
    <name type="common">Israeli tilapia</name>
    <name type="synonym">Chromis aureus</name>
    <dbReference type="NCBI Taxonomy" id="47969"/>
    <lineage>
        <taxon>Eukaryota</taxon>
        <taxon>Metazoa</taxon>
        <taxon>Chordata</taxon>
        <taxon>Craniata</taxon>
        <taxon>Vertebrata</taxon>
        <taxon>Euteleostomi</taxon>
        <taxon>Actinopterygii</taxon>
        <taxon>Neopterygii</taxon>
        <taxon>Teleostei</taxon>
        <taxon>Neoteleostei</taxon>
        <taxon>Acanthomorphata</taxon>
        <taxon>Ovalentaria</taxon>
        <taxon>Cichlomorphae</taxon>
        <taxon>Cichliformes</taxon>
        <taxon>Cichlidae</taxon>
        <taxon>African cichlids</taxon>
        <taxon>Pseudocrenilabrinae</taxon>
        <taxon>Oreochromini</taxon>
        <taxon>Oreochromis</taxon>
    </lineage>
</organism>
<dbReference type="PROSITE" id="PS51034">
    <property type="entry name" value="ZP_2"/>
    <property type="match status" value="1"/>
</dbReference>
<dbReference type="PANTHER" id="PTHR47130">
    <property type="entry name" value="SI:DKEY-19B23.11-RELATED"/>
    <property type="match status" value="1"/>
</dbReference>
<name>A0A668S9H1_OREAU</name>
<dbReference type="Ensembl" id="ENSOABT00000009368.2">
    <property type="protein sequence ID" value="ENSOABP00000009044.2"/>
    <property type="gene ID" value="ENSOABG00000030809.1"/>
</dbReference>
<accession>A0A668S9H1</accession>
<dbReference type="AlphaFoldDB" id="A0A668S9H1"/>
<reference evidence="3" key="1">
    <citation type="submission" date="2025-08" db="UniProtKB">
        <authorList>
            <consortium name="Ensembl"/>
        </authorList>
    </citation>
    <scope>IDENTIFICATION</scope>
</reference>
<feature type="chain" id="PRO_5044343117" description="ZP domain-containing protein" evidence="1">
    <location>
        <begin position="17"/>
        <end position="768"/>
    </location>
</feature>
<sequence length="768" mass="86371">MAFLFSVAFLLSVCSAAICDLITDGVHMECRERYFMIAVDLSFTGKEPRFEAVDRTGVYAITEQYAAKCGYTVSALSLLGHVELRASYFSCHTDNKDDMFSFNFNLIATHKGKEASYALNKTCTLSLQWSHREVTCEMNYMEVSVRSDVTCPFGTNGHNRNASKAVRSATTSDWQVTFQRPEEQMPSMNVAQARKRGYTFDSRDGRLLFRTPYGQPDSLSTEVENVPVEAVYATVFSRQNWVVLMVDLLAACSMYEGYFDDAGYMMWKTPEALYPSVGGTQIRIGLNGDPMEQLIAEKKGYIVEKHKGTVHIGIPYNAEGGHRKSFVIGSLYEFYVFDLSVEQISLDRDYVETMLQFRRTLVTPLLPCTIFTHNQTVLKEQMFTIYLGDVPEDVVLVSIQLNEQDFTLPFANTSTYNIAEVLYPNGTHGYTLKVPFHDLVVKQKFFIEDAVLQFMLDINYTLAVLPGNESYYHSASIVALLTDVSPPAFDAVCSESGIRFKLDHQPFDYLWEFTIGLDVLTSDLANRRGYILSNDSQSLRLDVPLATHGYKYQDVTLKGFSGTFEILVRVRETSEVQTSTVKTCLFNPPEFIMCSTDGMMTVVANLPLVVSSGGRTLRMSLMDNSCGPKDMNGTRALFSFPVNSCGFIFELGKDYVTYQNEIFYNKNYQNMVSNDVTERVIVQCTYPLSSLRQLFTMYRFVSDTVGVGKIIRTVQPTAGLQHPSRKPTAGLQSTPAIARHTQPIAFVPGVRPSTRYFRVSRVHNLAGG</sequence>
<evidence type="ECO:0000256" key="1">
    <source>
        <dbReference type="SAM" id="SignalP"/>
    </source>
</evidence>
<dbReference type="GeneID" id="116330724"/>
<dbReference type="Pfam" id="PF26562">
    <property type="entry name" value="Ig-like"/>
    <property type="match status" value="1"/>
</dbReference>
<dbReference type="PANTHER" id="PTHR47130:SF6">
    <property type="entry name" value="EGG ENVELOPE GLYCOPROTEIN-LIKE PRECURSOR"/>
    <property type="match status" value="1"/>
</dbReference>
<dbReference type="Pfam" id="PF23344">
    <property type="entry name" value="ZP-N"/>
    <property type="match status" value="1"/>
</dbReference>
<keyword evidence="4" id="KW-1185">Reference proteome</keyword>
<keyword evidence="1" id="KW-0732">Signal</keyword>
<reference evidence="3" key="2">
    <citation type="submission" date="2025-09" db="UniProtKB">
        <authorList>
            <consortium name="Ensembl"/>
        </authorList>
    </citation>
    <scope>IDENTIFICATION</scope>
</reference>